<keyword evidence="7" id="KW-0328">Glycosyltransferase</keyword>
<dbReference type="InterPro" id="IPR023031">
    <property type="entry name" value="OPRT"/>
</dbReference>
<comment type="function">
    <text evidence="1">Catalyzes the transfer of a ribosyl phosphate group from 5-phosphoribose 1-diphosphate to orotate, leading to the formation of orotidine monophosphate (OMP).</text>
</comment>
<comment type="caution">
    <text evidence="12">The sequence shown here is derived from an EMBL/GenBank/DDBJ whole genome shotgun (WGS) entry which is preliminary data.</text>
</comment>
<dbReference type="PANTHER" id="PTHR46683:SF1">
    <property type="entry name" value="OROTATE PHOSPHORIBOSYLTRANSFERASE 1-RELATED"/>
    <property type="match status" value="1"/>
</dbReference>
<dbReference type="SUPFAM" id="SSF53271">
    <property type="entry name" value="PRTase-like"/>
    <property type="match status" value="1"/>
</dbReference>
<dbReference type="GO" id="GO:0006207">
    <property type="term" value="P:'de novo' pyrimidine nucleobase biosynthetic process"/>
    <property type="evidence" value="ECO:0007669"/>
    <property type="project" value="TreeGrafter"/>
</dbReference>
<evidence type="ECO:0000256" key="1">
    <source>
        <dbReference type="ARBA" id="ARBA00003769"/>
    </source>
</evidence>
<evidence type="ECO:0000256" key="3">
    <source>
        <dbReference type="ARBA" id="ARBA00006340"/>
    </source>
</evidence>
<evidence type="ECO:0000256" key="7">
    <source>
        <dbReference type="ARBA" id="ARBA00022676"/>
    </source>
</evidence>
<gene>
    <name evidence="12" type="ORF">H2204_013952</name>
</gene>
<dbReference type="GO" id="GO:0006221">
    <property type="term" value="P:pyrimidine nucleotide biosynthetic process"/>
    <property type="evidence" value="ECO:0007669"/>
    <property type="project" value="UniProtKB-KW"/>
</dbReference>
<evidence type="ECO:0000256" key="8">
    <source>
        <dbReference type="ARBA" id="ARBA00022679"/>
    </source>
</evidence>
<dbReference type="CDD" id="cd06223">
    <property type="entry name" value="PRTases_typeI"/>
    <property type="match status" value="1"/>
</dbReference>
<proteinExistence type="inferred from homology"/>
<evidence type="ECO:0000259" key="11">
    <source>
        <dbReference type="Pfam" id="PF00156"/>
    </source>
</evidence>
<name>A0AA38XMK8_9EURO</name>
<comment type="similarity">
    <text evidence="3">Belongs to the purine/pyrimidine phosphoribosyltransferase family. PyrE subfamily.</text>
</comment>
<dbReference type="FunFam" id="3.40.50.2020:FF:000052">
    <property type="entry name" value="Orotate phosphoribosyltransferase"/>
    <property type="match status" value="1"/>
</dbReference>
<sequence length="224" mass="23966">MNRVLMSDHRHRFLQLALTADALRFGQFTLKSGRLSPYFFNAGRFDSGSLLSQLGACYSDAIDATGIKYDVVFGPAYKGIPLATAMACELAQRGRDLPLSFNRKEVKDHGEGGQLIGADMTGKRVLIVDDVITAGTAIREALAIIRAAGGIPAGIVVALDRQEIASDTDHRSAAQAVAEEAGIPVIAVATLADLLDFASGNPELVGYRQPLEAYRAQYGVRSTR</sequence>
<dbReference type="Pfam" id="PF00156">
    <property type="entry name" value="Pribosyltran"/>
    <property type="match status" value="1"/>
</dbReference>
<evidence type="ECO:0000256" key="10">
    <source>
        <dbReference type="ARBA" id="ARBA00049126"/>
    </source>
</evidence>
<keyword evidence="9" id="KW-0665">Pyrimidine biosynthesis</keyword>
<dbReference type="InterPro" id="IPR004467">
    <property type="entry name" value="Or_phspho_trans_dom"/>
</dbReference>
<dbReference type="InterPro" id="IPR000836">
    <property type="entry name" value="PRTase_dom"/>
</dbReference>
<dbReference type="HAMAP" id="MF_01208">
    <property type="entry name" value="PyrE"/>
    <property type="match status" value="1"/>
</dbReference>
<evidence type="ECO:0000256" key="6">
    <source>
        <dbReference type="ARBA" id="ARBA00014769"/>
    </source>
</evidence>
<comment type="pathway">
    <text evidence="2">Pyrimidine metabolism; UMP biosynthesis via de novo pathway; UMP from orotate: step 1/2.</text>
</comment>
<comment type="subunit">
    <text evidence="4">Homodimer.</text>
</comment>
<dbReference type="AlphaFoldDB" id="A0AA38XMK8"/>
<evidence type="ECO:0000313" key="12">
    <source>
        <dbReference type="EMBL" id="KAJ9616278.1"/>
    </source>
</evidence>
<protein>
    <recommendedName>
        <fullName evidence="6">Orotate phosphoribosyltransferase</fullName>
        <ecNumber evidence="5">2.4.2.10</ecNumber>
    </recommendedName>
</protein>
<reference evidence="12" key="1">
    <citation type="submission" date="2022-10" db="EMBL/GenBank/DDBJ databases">
        <title>Culturing micro-colonial fungi from biological soil crusts in the Mojave desert and describing Neophaeococcomyces mojavensis, and introducing the new genera and species Taxawa tesnikishii.</title>
        <authorList>
            <person name="Kurbessoian T."/>
            <person name="Stajich J.E."/>
        </authorList>
    </citation>
    <scope>NUCLEOTIDE SEQUENCE</scope>
    <source>
        <strain evidence="12">TK_35</strain>
    </source>
</reference>
<evidence type="ECO:0000256" key="4">
    <source>
        <dbReference type="ARBA" id="ARBA00011738"/>
    </source>
</evidence>
<keyword evidence="8" id="KW-0808">Transferase</keyword>
<evidence type="ECO:0000256" key="2">
    <source>
        <dbReference type="ARBA" id="ARBA00004889"/>
    </source>
</evidence>
<dbReference type="Gene3D" id="3.40.50.2020">
    <property type="match status" value="1"/>
</dbReference>
<feature type="domain" description="Phosphoribosyltransferase" evidence="11">
    <location>
        <begin position="62"/>
        <end position="163"/>
    </location>
</feature>
<dbReference type="GO" id="GO:0004588">
    <property type="term" value="F:orotate phosphoribosyltransferase activity"/>
    <property type="evidence" value="ECO:0007669"/>
    <property type="project" value="UniProtKB-EC"/>
</dbReference>
<dbReference type="EC" id="2.4.2.10" evidence="5"/>
<evidence type="ECO:0000256" key="9">
    <source>
        <dbReference type="ARBA" id="ARBA00022975"/>
    </source>
</evidence>
<dbReference type="EMBL" id="JAPDRN010000166">
    <property type="protein sequence ID" value="KAJ9616278.1"/>
    <property type="molecule type" value="Genomic_DNA"/>
</dbReference>
<dbReference type="NCBIfam" id="TIGR00336">
    <property type="entry name" value="pyrE"/>
    <property type="match status" value="1"/>
</dbReference>
<dbReference type="GO" id="GO:0046132">
    <property type="term" value="P:pyrimidine ribonucleoside biosynthetic process"/>
    <property type="evidence" value="ECO:0007669"/>
    <property type="project" value="TreeGrafter"/>
</dbReference>
<dbReference type="PANTHER" id="PTHR46683">
    <property type="entry name" value="OROTATE PHOSPHORIBOSYLTRANSFERASE 1-RELATED"/>
    <property type="match status" value="1"/>
</dbReference>
<dbReference type="InterPro" id="IPR029057">
    <property type="entry name" value="PRTase-like"/>
</dbReference>
<dbReference type="GO" id="GO:0005737">
    <property type="term" value="C:cytoplasm"/>
    <property type="evidence" value="ECO:0007669"/>
    <property type="project" value="TreeGrafter"/>
</dbReference>
<organism evidence="12">
    <name type="scientific">Knufia peltigerae</name>
    <dbReference type="NCBI Taxonomy" id="1002370"/>
    <lineage>
        <taxon>Eukaryota</taxon>
        <taxon>Fungi</taxon>
        <taxon>Dikarya</taxon>
        <taxon>Ascomycota</taxon>
        <taxon>Pezizomycotina</taxon>
        <taxon>Eurotiomycetes</taxon>
        <taxon>Chaetothyriomycetidae</taxon>
        <taxon>Chaetothyriales</taxon>
        <taxon>Trichomeriaceae</taxon>
        <taxon>Knufia</taxon>
    </lineage>
</organism>
<accession>A0AA38XMK8</accession>
<evidence type="ECO:0000256" key="5">
    <source>
        <dbReference type="ARBA" id="ARBA00011971"/>
    </source>
</evidence>
<comment type="catalytic activity">
    <reaction evidence="10">
        <text>orotidine 5'-phosphate + diphosphate = orotate + 5-phospho-alpha-D-ribose 1-diphosphate</text>
        <dbReference type="Rhea" id="RHEA:10380"/>
        <dbReference type="ChEBI" id="CHEBI:30839"/>
        <dbReference type="ChEBI" id="CHEBI:33019"/>
        <dbReference type="ChEBI" id="CHEBI:57538"/>
        <dbReference type="ChEBI" id="CHEBI:58017"/>
        <dbReference type="EC" id="2.4.2.10"/>
    </reaction>
</comment>